<evidence type="ECO:0000259" key="4">
    <source>
        <dbReference type="Pfam" id="PF02678"/>
    </source>
</evidence>
<dbReference type="InterPro" id="IPR014710">
    <property type="entry name" value="RmlC-like_jellyroll"/>
</dbReference>
<keyword evidence="6" id="KW-0560">Oxidoreductase</keyword>
<accession>A0A2P5TJ57</accession>
<dbReference type="SUPFAM" id="SSF51182">
    <property type="entry name" value="RmlC-like cupins"/>
    <property type="match status" value="1"/>
</dbReference>
<keyword evidence="2" id="KW-0408">Iron</keyword>
<keyword evidence="2" id="KW-0479">Metal-binding</keyword>
<evidence type="ECO:0000259" key="5">
    <source>
        <dbReference type="Pfam" id="PF05726"/>
    </source>
</evidence>
<feature type="binding site" evidence="2">
    <location>
        <position position="61"/>
    </location>
    <ligand>
        <name>Fe cation</name>
        <dbReference type="ChEBI" id="CHEBI:24875"/>
    </ligand>
</feature>
<comment type="caution">
    <text evidence="6">The sequence shown here is derived from an EMBL/GenBank/DDBJ whole genome shotgun (WGS) entry which is preliminary data.</text>
</comment>
<feature type="binding site" evidence="2">
    <location>
        <position position="63"/>
    </location>
    <ligand>
        <name>Fe cation</name>
        <dbReference type="ChEBI" id="CHEBI:24875"/>
    </ligand>
</feature>
<dbReference type="EMBL" id="MPZM01000044">
    <property type="protein sequence ID" value="PPL14944.1"/>
    <property type="molecule type" value="Genomic_DNA"/>
</dbReference>
<evidence type="ECO:0000313" key="6">
    <source>
        <dbReference type="EMBL" id="PPL14944.1"/>
    </source>
</evidence>
<organism evidence="6 7">
    <name type="scientific">Oceanisphaera arctica</name>
    <dbReference type="NCBI Taxonomy" id="641510"/>
    <lineage>
        <taxon>Bacteria</taxon>
        <taxon>Pseudomonadati</taxon>
        <taxon>Pseudomonadota</taxon>
        <taxon>Gammaproteobacteria</taxon>
        <taxon>Aeromonadales</taxon>
        <taxon>Aeromonadaceae</taxon>
        <taxon>Oceanisphaera</taxon>
    </lineage>
</organism>
<comment type="similarity">
    <text evidence="1 3">Belongs to the pirin family.</text>
</comment>
<gene>
    <name evidence="6" type="ORF">UN63_14235</name>
</gene>
<evidence type="ECO:0000313" key="7">
    <source>
        <dbReference type="Proteomes" id="UP000242231"/>
    </source>
</evidence>
<feature type="domain" description="Pirin N-terminal" evidence="4">
    <location>
        <begin position="25"/>
        <end position="127"/>
    </location>
</feature>
<dbReference type="Pfam" id="PF02678">
    <property type="entry name" value="Pirin"/>
    <property type="match status" value="1"/>
</dbReference>
<dbReference type="InterPro" id="IPR003829">
    <property type="entry name" value="Pirin_N_dom"/>
</dbReference>
<feature type="domain" description="Pirin C-terminal" evidence="5">
    <location>
        <begin position="183"/>
        <end position="283"/>
    </location>
</feature>
<dbReference type="PANTHER" id="PTHR43594:SF1">
    <property type="entry name" value="QUERCETIN 2,3-DIOXYGENASE PA2418-RELATED"/>
    <property type="match status" value="1"/>
</dbReference>
<dbReference type="PANTHER" id="PTHR43594">
    <property type="entry name" value="QUERCETIN 2,3-DIOXYGENASE"/>
    <property type="match status" value="1"/>
</dbReference>
<dbReference type="Gene3D" id="2.60.120.10">
    <property type="entry name" value="Jelly Rolls"/>
    <property type="match status" value="2"/>
</dbReference>
<dbReference type="AlphaFoldDB" id="A0A2P5TJ57"/>
<dbReference type="CDD" id="cd02247">
    <property type="entry name" value="cupin_pirin_C"/>
    <property type="match status" value="1"/>
</dbReference>
<keyword evidence="6" id="KW-0223">Dioxygenase</keyword>
<reference evidence="7" key="1">
    <citation type="submission" date="2016-11" db="EMBL/GenBank/DDBJ databases">
        <authorList>
            <person name="Sisinthy S."/>
            <person name="Ara S."/>
            <person name="Gundlapally S.R."/>
        </authorList>
    </citation>
    <scope>NUCLEOTIDE SEQUENCE [LARGE SCALE GENOMIC DNA]</scope>
    <source>
        <strain evidence="7">V1-41</strain>
    </source>
</reference>
<dbReference type="GO" id="GO:0046872">
    <property type="term" value="F:metal ion binding"/>
    <property type="evidence" value="ECO:0007669"/>
    <property type="project" value="UniProtKB-KW"/>
</dbReference>
<evidence type="ECO:0000256" key="1">
    <source>
        <dbReference type="ARBA" id="ARBA00008416"/>
    </source>
</evidence>
<dbReference type="RefSeq" id="WP_104487754.1">
    <property type="nucleotide sequence ID" value="NZ_BMYB01000016.1"/>
</dbReference>
<feature type="binding site" evidence="2">
    <location>
        <position position="107"/>
    </location>
    <ligand>
        <name>Fe cation</name>
        <dbReference type="ChEBI" id="CHEBI:24875"/>
    </ligand>
</feature>
<dbReference type="OrthoDB" id="9780903at2"/>
<dbReference type="InterPro" id="IPR053186">
    <property type="entry name" value="QDO-related"/>
</dbReference>
<comment type="cofactor">
    <cofactor evidence="2">
        <name>Fe cation</name>
        <dbReference type="ChEBI" id="CHEBI:24875"/>
    </cofactor>
    <text evidence="2">Binds 1 Fe cation per subunit.</text>
</comment>
<sequence>MKNVLNVFTAPHPHWVGDGFPAKTLFSYQDHGKSVSPFLLLDYAGPMQFSAADHKRGVGVHPHRGFETVTLVYEGEVAHKDSTGQHGTIGPGDVQWMTAGSGILHEEFHSEAFTRTGGMLEIMQLWVNLPQDDKMTSPGYQTITAGQIPYLEVPDQSGTLRLIAGELAGLTGPARTHTPMLVMDGILKASARYQLSIEEGWSAIVVVRKGEVKVNGQPLTAGQTVILSQVGVGLELEATQNSELLILSGEPIDEPLVGYGPFVMNTEAEIKQAMTDFQTGKFGALKHG</sequence>
<evidence type="ECO:0000256" key="3">
    <source>
        <dbReference type="RuleBase" id="RU003457"/>
    </source>
</evidence>
<keyword evidence="7" id="KW-1185">Reference proteome</keyword>
<dbReference type="InterPro" id="IPR011051">
    <property type="entry name" value="RmlC_Cupin_sf"/>
</dbReference>
<feature type="binding site" evidence="2">
    <location>
        <position position="105"/>
    </location>
    <ligand>
        <name>Fe cation</name>
        <dbReference type="ChEBI" id="CHEBI:24875"/>
    </ligand>
</feature>
<dbReference type="PIRSF" id="PIRSF006232">
    <property type="entry name" value="Pirin"/>
    <property type="match status" value="1"/>
</dbReference>
<evidence type="ECO:0000256" key="2">
    <source>
        <dbReference type="PIRSR" id="PIRSR006232-1"/>
    </source>
</evidence>
<protein>
    <submittedName>
        <fullName evidence="6">Quercetin 2,3-dioxygenase</fullName>
    </submittedName>
</protein>
<dbReference type="GO" id="GO:0051213">
    <property type="term" value="F:dioxygenase activity"/>
    <property type="evidence" value="ECO:0007669"/>
    <property type="project" value="UniProtKB-KW"/>
</dbReference>
<dbReference type="Pfam" id="PF05726">
    <property type="entry name" value="Pirin_C"/>
    <property type="match status" value="1"/>
</dbReference>
<dbReference type="InterPro" id="IPR008778">
    <property type="entry name" value="Pirin_C_dom"/>
</dbReference>
<dbReference type="InterPro" id="IPR012093">
    <property type="entry name" value="Pirin"/>
</dbReference>
<dbReference type="CDD" id="cd02909">
    <property type="entry name" value="cupin_pirin_N"/>
    <property type="match status" value="1"/>
</dbReference>
<name>A0A2P5TJ57_9GAMM</name>
<proteinExistence type="inferred from homology"/>
<dbReference type="Proteomes" id="UP000242231">
    <property type="component" value="Unassembled WGS sequence"/>
</dbReference>